<dbReference type="AlphaFoldDB" id="A0A7I8JM59"/>
<dbReference type="Proteomes" id="UP001189122">
    <property type="component" value="Unassembled WGS sequence"/>
</dbReference>
<dbReference type="PANTHER" id="PTHR33779">
    <property type="entry name" value="EXPRESSED PROTEIN"/>
    <property type="match status" value="1"/>
</dbReference>
<dbReference type="EMBL" id="LR743601">
    <property type="protein sequence ID" value="CAA2631981.1"/>
    <property type="molecule type" value="Genomic_DNA"/>
</dbReference>
<dbReference type="InterPro" id="IPR011011">
    <property type="entry name" value="Znf_FYVE_PHD"/>
</dbReference>
<protein>
    <recommendedName>
        <fullName evidence="5">PHD-type zinc finger plants domain-containing protein</fullName>
    </recommendedName>
</protein>
<feature type="domain" description="PHD-type zinc finger plants" evidence="5">
    <location>
        <begin position="20"/>
        <end position="66"/>
    </location>
</feature>
<feature type="compositionally biased region" description="Basic and acidic residues" evidence="4">
    <location>
        <begin position="106"/>
        <end position="115"/>
    </location>
</feature>
<evidence type="ECO:0000256" key="3">
    <source>
        <dbReference type="ARBA" id="ARBA00022833"/>
    </source>
</evidence>
<dbReference type="SUPFAM" id="SSF57903">
    <property type="entry name" value="FYVE/PHD zinc finger"/>
    <property type="match status" value="1"/>
</dbReference>
<dbReference type="InterPro" id="IPR056874">
    <property type="entry name" value="PHD_dom_pln"/>
</dbReference>
<dbReference type="Gene3D" id="3.30.40.10">
    <property type="entry name" value="Zinc/RING finger domain, C3HC4 (zinc finger)"/>
    <property type="match status" value="1"/>
</dbReference>
<keyword evidence="7" id="KW-1185">Reference proteome</keyword>
<dbReference type="PROSITE" id="PS01359">
    <property type="entry name" value="ZF_PHD_1"/>
    <property type="match status" value="1"/>
</dbReference>
<gene>
    <name evidence="6" type="ORF">SI7747_14017629</name>
</gene>
<organism evidence="6">
    <name type="scientific">Spirodela intermedia</name>
    <name type="common">Intermediate duckweed</name>
    <dbReference type="NCBI Taxonomy" id="51605"/>
    <lineage>
        <taxon>Eukaryota</taxon>
        <taxon>Viridiplantae</taxon>
        <taxon>Streptophyta</taxon>
        <taxon>Embryophyta</taxon>
        <taxon>Tracheophyta</taxon>
        <taxon>Spermatophyta</taxon>
        <taxon>Magnoliopsida</taxon>
        <taxon>Liliopsida</taxon>
        <taxon>Araceae</taxon>
        <taxon>Lemnoideae</taxon>
        <taxon>Spirodela</taxon>
    </lineage>
</organism>
<keyword evidence="1" id="KW-0479">Metal-binding</keyword>
<evidence type="ECO:0000259" key="5">
    <source>
        <dbReference type="Pfam" id="PF25054"/>
    </source>
</evidence>
<dbReference type="Pfam" id="PF25054">
    <property type="entry name" value="PHD_pln"/>
    <property type="match status" value="1"/>
</dbReference>
<feature type="region of interest" description="Disordered" evidence="4">
    <location>
        <begin position="77"/>
        <end position="137"/>
    </location>
</feature>
<name>A0A7I8JM59_SPIIN</name>
<dbReference type="CDD" id="cd15489">
    <property type="entry name" value="PHD_SF"/>
    <property type="match status" value="1"/>
</dbReference>
<sequence length="203" mass="22496">MEEAPAPIVGGDEGKSFFCSLCGDVGFREALLPCRARGCSRLQHTYCGRYCPEMMDDAGRWRCEWCAWKVSNDRLGEDEESGRKRARRVPPFSSSPEMIKQASPERPIDKDRSRESSVTAGREYPPPACTSGPGNTSIINASVEITNVTHKHVGANDRGSSSRALDRWRNLAKRTRLGGKKYKLLADVLCFPGRERTSTTPTA</sequence>
<evidence type="ECO:0000313" key="6">
    <source>
        <dbReference type="EMBL" id="CAA2631981.1"/>
    </source>
</evidence>
<evidence type="ECO:0000313" key="7">
    <source>
        <dbReference type="Proteomes" id="UP001189122"/>
    </source>
</evidence>
<keyword evidence="3" id="KW-0862">Zinc</keyword>
<evidence type="ECO:0000256" key="4">
    <source>
        <dbReference type="SAM" id="MobiDB-lite"/>
    </source>
</evidence>
<evidence type="ECO:0000256" key="1">
    <source>
        <dbReference type="ARBA" id="ARBA00022723"/>
    </source>
</evidence>
<dbReference type="EMBL" id="CACRZD030000014">
    <property type="protein sequence ID" value="CAA6671224.1"/>
    <property type="molecule type" value="Genomic_DNA"/>
</dbReference>
<dbReference type="InterPro" id="IPR013083">
    <property type="entry name" value="Znf_RING/FYVE/PHD"/>
</dbReference>
<proteinExistence type="predicted"/>
<keyword evidence="2" id="KW-0863">Zinc-finger</keyword>
<dbReference type="GO" id="GO:0008270">
    <property type="term" value="F:zinc ion binding"/>
    <property type="evidence" value="ECO:0007669"/>
    <property type="project" value="UniProtKB-KW"/>
</dbReference>
<evidence type="ECO:0000256" key="2">
    <source>
        <dbReference type="ARBA" id="ARBA00022771"/>
    </source>
</evidence>
<dbReference type="InterPro" id="IPR019786">
    <property type="entry name" value="Zinc_finger_PHD-type_CS"/>
</dbReference>
<accession>A0A7I8JM59</accession>
<dbReference type="PANTHER" id="PTHR33779:SF17">
    <property type="entry name" value="ZINC FINGER PHD-TYPE DOMAIN-CONTAINING PROTEIN"/>
    <property type="match status" value="1"/>
</dbReference>
<reference evidence="6 7" key="1">
    <citation type="submission" date="2019-12" db="EMBL/GenBank/DDBJ databases">
        <authorList>
            <person name="Scholz U."/>
            <person name="Mascher M."/>
            <person name="Fiebig A."/>
        </authorList>
    </citation>
    <scope>NUCLEOTIDE SEQUENCE</scope>
</reference>